<dbReference type="Proteomes" id="UP000323506">
    <property type="component" value="Chromosome A03"/>
</dbReference>
<sequence length="47" mass="5522">MSFWGWEEGQREGLSFWCKGQAEPTLERCLHQGHTWLTEGRRDARAS</sequence>
<name>A0A5D2H6R4_GOSDA</name>
<accession>A0A5D2H6R4</accession>
<dbReference type="AlphaFoldDB" id="A0A5D2H6R4"/>
<keyword evidence="2" id="KW-1185">Reference proteome</keyword>
<dbReference type="EMBL" id="CM017690">
    <property type="protein sequence ID" value="TYH25189.1"/>
    <property type="molecule type" value="Genomic_DNA"/>
</dbReference>
<reference evidence="1 2" key="1">
    <citation type="submission" date="2019-06" db="EMBL/GenBank/DDBJ databases">
        <title>WGS assembly of Gossypium darwinii.</title>
        <authorList>
            <person name="Chen Z.J."/>
            <person name="Sreedasyam A."/>
            <person name="Ando A."/>
            <person name="Song Q."/>
            <person name="De L."/>
            <person name="Hulse-Kemp A."/>
            <person name="Ding M."/>
            <person name="Ye W."/>
            <person name="Kirkbride R."/>
            <person name="Jenkins J."/>
            <person name="Plott C."/>
            <person name="Lovell J."/>
            <person name="Lin Y.-M."/>
            <person name="Vaughn R."/>
            <person name="Liu B."/>
            <person name="Li W."/>
            <person name="Simpson S."/>
            <person name="Scheffler B."/>
            <person name="Saski C."/>
            <person name="Grover C."/>
            <person name="Hu G."/>
            <person name="Conover J."/>
            <person name="Carlson J."/>
            <person name="Shu S."/>
            <person name="Boston L."/>
            <person name="Williams M."/>
            <person name="Peterson D."/>
            <person name="Mcgee K."/>
            <person name="Jones D."/>
            <person name="Wendel J."/>
            <person name="Stelly D."/>
            <person name="Grimwood J."/>
            <person name="Schmutz J."/>
        </authorList>
    </citation>
    <scope>NUCLEOTIDE SEQUENCE [LARGE SCALE GENOMIC DNA]</scope>
    <source>
        <strain evidence="1">1808015.09</strain>
    </source>
</reference>
<gene>
    <name evidence="1" type="ORF">ES288_A03G149400v1</name>
</gene>
<protein>
    <submittedName>
        <fullName evidence="1">Uncharacterized protein</fullName>
    </submittedName>
</protein>
<evidence type="ECO:0000313" key="1">
    <source>
        <dbReference type="EMBL" id="TYH25189.1"/>
    </source>
</evidence>
<proteinExistence type="predicted"/>
<organism evidence="1 2">
    <name type="scientific">Gossypium darwinii</name>
    <name type="common">Darwin's cotton</name>
    <name type="synonym">Gossypium barbadense var. darwinii</name>
    <dbReference type="NCBI Taxonomy" id="34276"/>
    <lineage>
        <taxon>Eukaryota</taxon>
        <taxon>Viridiplantae</taxon>
        <taxon>Streptophyta</taxon>
        <taxon>Embryophyta</taxon>
        <taxon>Tracheophyta</taxon>
        <taxon>Spermatophyta</taxon>
        <taxon>Magnoliopsida</taxon>
        <taxon>eudicotyledons</taxon>
        <taxon>Gunneridae</taxon>
        <taxon>Pentapetalae</taxon>
        <taxon>rosids</taxon>
        <taxon>malvids</taxon>
        <taxon>Malvales</taxon>
        <taxon>Malvaceae</taxon>
        <taxon>Malvoideae</taxon>
        <taxon>Gossypium</taxon>
    </lineage>
</organism>
<evidence type="ECO:0000313" key="2">
    <source>
        <dbReference type="Proteomes" id="UP000323506"/>
    </source>
</evidence>